<feature type="region of interest" description="Disordered" evidence="1">
    <location>
        <begin position="477"/>
        <end position="500"/>
    </location>
</feature>
<dbReference type="AlphaFoldDB" id="A0A8G1ULB9"/>
<feature type="region of interest" description="Disordered" evidence="1">
    <location>
        <begin position="223"/>
        <end position="286"/>
    </location>
</feature>
<dbReference type="SMART" id="SM00327">
    <property type="entry name" value="VWA"/>
    <property type="match status" value="1"/>
</dbReference>
<dbReference type="InterPro" id="IPR050458">
    <property type="entry name" value="LolB"/>
</dbReference>
<dbReference type="Pfam" id="PF18934">
    <property type="entry name" value="DUF5682"/>
    <property type="match status" value="1"/>
</dbReference>
<organism evidence="3 4">
    <name type="scientific">Kitasatospora cineracea</name>
    <dbReference type="NCBI Taxonomy" id="88074"/>
    <lineage>
        <taxon>Bacteria</taxon>
        <taxon>Bacillati</taxon>
        <taxon>Actinomycetota</taxon>
        <taxon>Actinomycetes</taxon>
        <taxon>Kitasatosporales</taxon>
        <taxon>Streptomycetaceae</taxon>
        <taxon>Kitasatospora</taxon>
    </lineage>
</organism>
<feature type="region of interest" description="Disordered" evidence="1">
    <location>
        <begin position="845"/>
        <end position="868"/>
    </location>
</feature>
<gene>
    <name evidence="3" type="ORF">EDD39_4211</name>
</gene>
<accession>A0A8G1ULB9</accession>
<dbReference type="InterPro" id="IPR002035">
    <property type="entry name" value="VWF_A"/>
</dbReference>
<protein>
    <submittedName>
        <fullName evidence="3">VWA domain containing CoxE-like protein</fullName>
    </submittedName>
</protein>
<dbReference type="EMBL" id="RJVJ01000001">
    <property type="protein sequence ID" value="ROR45958.1"/>
    <property type="molecule type" value="Genomic_DNA"/>
</dbReference>
<dbReference type="RefSeq" id="WP_244256866.1">
    <property type="nucleotide sequence ID" value="NZ_RJVJ01000001.1"/>
</dbReference>
<feature type="compositionally biased region" description="Low complexity" evidence="1">
    <location>
        <begin position="256"/>
        <end position="274"/>
    </location>
</feature>
<dbReference type="PANTHER" id="PTHR30634:SF16">
    <property type="entry name" value="OUTER-MEMBRANE LIPOPROTEIN LOLB"/>
    <property type="match status" value="1"/>
</dbReference>
<proteinExistence type="predicted"/>
<dbReference type="Gene3D" id="3.40.50.410">
    <property type="entry name" value="von Willebrand factor, type A domain"/>
    <property type="match status" value="1"/>
</dbReference>
<dbReference type="InterPro" id="IPR036465">
    <property type="entry name" value="vWFA_dom_sf"/>
</dbReference>
<name>A0A8G1ULB9_9ACTN</name>
<evidence type="ECO:0000259" key="2">
    <source>
        <dbReference type="SMART" id="SM00327"/>
    </source>
</evidence>
<dbReference type="Pfam" id="PF05762">
    <property type="entry name" value="VWA_CoxE"/>
    <property type="match status" value="1"/>
</dbReference>
<dbReference type="SUPFAM" id="SSF53300">
    <property type="entry name" value="vWA-like"/>
    <property type="match status" value="1"/>
</dbReference>
<feature type="region of interest" description="Disordered" evidence="1">
    <location>
        <begin position="910"/>
        <end position="933"/>
    </location>
</feature>
<feature type="compositionally biased region" description="Basic and acidic residues" evidence="1">
    <location>
        <begin position="491"/>
        <end position="500"/>
    </location>
</feature>
<feature type="domain" description="VWFA" evidence="2">
    <location>
        <begin position="1081"/>
        <end position="1240"/>
    </location>
</feature>
<evidence type="ECO:0000313" key="3">
    <source>
        <dbReference type="EMBL" id="ROR45958.1"/>
    </source>
</evidence>
<dbReference type="PANTHER" id="PTHR30634">
    <property type="entry name" value="OUTER MEMBRANE LOLAB LIPOPROTEIN INSERTION APPARATUS"/>
    <property type="match status" value="1"/>
</dbReference>
<comment type="caution">
    <text evidence="3">The sequence shown here is derived from an EMBL/GenBank/DDBJ whole genome shotgun (WGS) entry which is preliminary data.</text>
</comment>
<evidence type="ECO:0000256" key="1">
    <source>
        <dbReference type="SAM" id="MobiDB-lite"/>
    </source>
</evidence>
<evidence type="ECO:0000313" key="4">
    <source>
        <dbReference type="Proteomes" id="UP000267408"/>
    </source>
</evidence>
<dbReference type="InterPro" id="IPR008912">
    <property type="entry name" value="Uncharacterised_CoxE"/>
</dbReference>
<dbReference type="Proteomes" id="UP000267408">
    <property type="component" value="Unassembled WGS sequence"/>
</dbReference>
<feature type="compositionally biased region" description="Low complexity" evidence="1">
    <location>
        <begin position="223"/>
        <end position="248"/>
    </location>
</feature>
<reference evidence="3 4" key="1">
    <citation type="submission" date="2018-11" db="EMBL/GenBank/DDBJ databases">
        <title>Sequencing the genomes of 1000 actinobacteria strains.</title>
        <authorList>
            <person name="Klenk H.-P."/>
        </authorList>
    </citation>
    <scope>NUCLEOTIDE SEQUENCE [LARGE SCALE GENOMIC DNA]</scope>
    <source>
        <strain evidence="3 4">DSM 44780</strain>
    </source>
</reference>
<dbReference type="InterPro" id="IPR043737">
    <property type="entry name" value="DUF5682"/>
</dbReference>
<sequence>MAGTAQRPEAVFLGVRHHSPACAALVARTVAQLRPAHVLIEGPADLNPRLDELLLGHELPVAVFSHYRDEERTATSWAPLCAYSPEWVALTEGRAAGAQVRFVDLPAWHPAFTDRARPLANRFADAEARYAEATERLCRAFGTDSPDTLWDGLVELPDPAGLAERLDAYFALVRGDAAADAGDTAREAYMARWVRAALARGDGPVLVVTGGFHTPALRTLVADGPAADDPAADGTVADDPAADNPATDGTVADNSAADNPATDGTATDGTVADGWPEVPRPPEGAVGGSHLVPYSFAQLDAFGGYQSGMPSPGYYQLLWERGPQGAADGLVEEVVRRLRKERVPVSTADLIAARTLAEGLAAMRGHRVRSRADVLDGLASGLVGEALEQPLPWQGRERPTSGADPLVRALVAAGTGTRRGRLHPDTPAPPLVHDVAAEQAVCGVEPGRPATADLTTPDGLRRSRFLHRLRVLGVPGHLRADGPTGGGDPVFTERWEPDPQGRAHRRDAALIEAGAYGARLPDAASVALAGRARDTGTDPAALAGLLFDAVLCGVGTLTGELLDTLTARLGDVPELGAVGEVLATTLDLWRHDRVYGVAADPRLADLVDAALHRVLWLAEGLRGGTGVDHARLRAATAARDTLRHATPVLTLTRPAALATAARVAADPAAPPDLRGAALGLRWSLTADGPGPGAGSGSADDLATAVSPDEVARRARALAGEPARLGDWLSGLFVLAREQLTGPALDAADDASLFDALDAIVTRLPTVDFLRGLPALRQAFGYFPPRERERIAERLLARRGRTGSARGLLRTTADPSLLARAAGLELAVTDLLTRYGLAPDPAPAALAPLPVPEDTGTSPAPPPSHLPDEGLERWRLILGAPAERCTGSLDGRAAAQDAALEWLYGRDPEAGRRGVRRSGGSGRGGSRHGGDGASVVTPVDWLEEVHRLFPKETVERLERDAVERYGIDEIVTDPEVLSRVEPSPALLRAVLRTKHLMNPELLFLARRLVESVVRELLARLRPQVRRAFTGTRAPGRSLVPLARNFDFRTTVRANLAHYQPERRRLLIERPYFHSRTRRTLERWQLVLLVDQSGSMAGSVIHSAVTAACLWNLPGLRTHLVAFDTSVVDLTEDVSDPVELLMRVQLGGGTDIARAVDYAAGLLDNPRRSIVVLVSDFFEGGDPGRLLRGVRTLVEQGSTVLGLAALDEEADPVYDRELAARLVGSGAHVGAMTPGALAAFVAEKVGR</sequence>